<feature type="repeat" description="PPR" evidence="3">
    <location>
        <begin position="49"/>
        <end position="83"/>
    </location>
</feature>
<evidence type="ECO:0000256" key="2">
    <source>
        <dbReference type="ARBA" id="ARBA00022737"/>
    </source>
</evidence>
<evidence type="ECO:0000256" key="3">
    <source>
        <dbReference type="PROSITE-ProRule" id="PRU00708"/>
    </source>
</evidence>
<feature type="repeat" description="PPR" evidence="3">
    <location>
        <begin position="241"/>
        <end position="275"/>
    </location>
</feature>
<dbReference type="PROSITE" id="PS51375">
    <property type="entry name" value="PPR"/>
    <property type="match status" value="3"/>
</dbReference>
<dbReference type="Pfam" id="PF01535">
    <property type="entry name" value="PPR"/>
    <property type="match status" value="2"/>
</dbReference>
<evidence type="ECO:0000313" key="5">
    <source>
        <dbReference type="Proteomes" id="UP001152561"/>
    </source>
</evidence>
<sequence>MWASKENKNFKHLPKASRIIASMLVRAELFKEVECLVSWLDDQGIFLDNHEIYSNLIEVFVSDHRLEKAIAYYDRMRMRGLSPSISCYRVLVEFLIQINETRLAFQIFADALDIGLGRSVSEGGIYEGVIRLLCSDAKVQDARDLVKKAPAFGIEPNYFVLNSVASGYCDKRDYDDLLSLFVEISCMPDDAFFYLSEILARNLKPHIYSYDAILSGLFKEGMWKHYKDILQEMEDQGVEPQLLTFRVLLAGFCKARQFDEVNNVVSKMVDRGLIQLSPSEDLLSGAFRFLGLDSSAVKIRRDNDIRFHKANFFDYLGNGLYLDTDVEE</sequence>
<feature type="repeat" description="PPR" evidence="3">
    <location>
        <begin position="206"/>
        <end position="240"/>
    </location>
</feature>
<dbReference type="PANTHER" id="PTHR47936:SF1">
    <property type="entry name" value="PENTATRICOPEPTIDE REPEAT-CONTAINING PROTEIN GUN1, CHLOROPLASTIC"/>
    <property type="match status" value="1"/>
</dbReference>
<evidence type="ECO:0008006" key="6">
    <source>
        <dbReference type="Google" id="ProtNLM"/>
    </source>
</evidence>
<dbReference type="NCBIfam" id="TIGR00756">
    <property type="entry name" value="PPR"/>
    <property type="match status" value="3"/>
</dbReference>
<keyword evidence="2" id="KW-0677">Repeat</keyword>
<comment type="similarity">
    <text evidence="1">Belongs to the PPR family. P subfamily.</text>
</comment>
<evidence type="ECO:0000313" key="4">
    <source>
        <dbReference type="EMBL" id="KAJ8544933.1"/>
    </source>
</evidence>
<comment type="caution">
    <text evidence="4">The sequence shown here is derived from an EMBL/GenBank/DDBJ whole genome shotgun (WGS) entry which is preliminary data.</text>
</comment>
<keyword evidence="5" id="KW-1185">Reference proteome</keyword>
<dbReference type="InterPro" id="IPR011990">
    <property type="entry name" value="TPR-like_helical_dom_sf"/>
</dbReference>
<dbReference type="PANTHER" id="PTHR47936">
    <property type="entry name" value="PPR_LONG DOMAIN-CONTAINING PROTEIN"/>
    <property type="match status" value="1"/>
</dbReference>
<dbReference type="AlphaFoldDB" id="A0A9Q1R7Z2"/>
<reference evidence="5" key="1">
    <citation type="journal article" date="2023" name="Proc. Natl. Acad. Sci. U.S.A.">
        <title>Genomic and structural basis for evolution of tropane alkaloid biosynthesis.</title>
        <authorList>
            <person name="Wanga Y.-J."/>
            <person name="Taina T."/>
            <person name="Yua J.-Y."/>
            <person name="Lia J."/>
            <person name="Xua B."/>
            <person name="Chenc J."/>
            <person name="D'Auriad J.C."/>
            <person name="Huanga J.-P."/>
            <person name="Huanga S.-X."/>
        </authorList>
    </citation>
    <scope>NUCLEOTIDE SEQUENCE [LARGE SCALE GENOMIC DNA]</scope>
    <source>
        <strain evidence="5">cv. KIB-2019</strain>
    </source>
</reference>
<dbReference type="InterPro" id="IPR002885">
    <property type="entry name" value="PPR_rpt"/>
</dbReference>
<dbReference type="Pfam" id="PF13041">
    <property type="entry name" value="PPR_2"/>
    <property type="match status" value="1"/>
</dbReference>
<dbReference type="EMBL" id="JAJAGQ010000013">
    <property type="protein sequence ID" value="KAJ8544933.1"/>
    <property type="molecule type" value="Genomic_DNA"/>
</dbReference>
<accession>A0A9Q1R7Z2</accession>
<dbReference type="Gene3D" id="1.25.40.10">
    <property type="entry name" value="Tetratricopeptide repeat domain"/>
    <property type="match status" value="3"/>
</dbReference>
<protein>
    <recommendedName>
        <fullName evidence="6">Pentatricopeptide repeat-containing protein</fullName>
    </recommendedName>
</protein>
<evidence type="ECO:0000256" key="1">
    <source>
        <dbReference type="ARBA" id="ARBA00007626"/>
    </source>
</evidence>
<gene>
    <name evidence="4" type="ORF">K7X08_017516</name>
</gene>
<dbReference type="OrthoDB" id="1740026at2759"/>
<name>A0A9Q1R7Z2_9SOLA</name>
<dbReference type="Proteomes" id="UP001152561">
    <property type="component" value="Unassembled WGS sequence"/>
</dbReference>
<organism evidence="4 5">
    <name type="scientific">Anisodus acutangulus</name>
    <dbReference type="NCBI Taxonomy" id="402998"/>
    <lineage>
        <taxon>Eukaryota</taxon>
        <taxon>Viridiplantae</taxon>
        <taxon>Streptophyta</taxon>
        <taxon>Embryophyta</taxon>
        <taxon>Tracheophyta</taxon>
        <taxon>Spermatophyta</taxon>
        <taxon>Magnoliopsida</taxon>
        <taxon>eudicotyledons</taxon>
        <taxon>Gunneridae</taxon>
        <taxon>Pentapetalae</taxon>
        <taxon>asterids</taxon>
        <taxon>lamiids</taxon>
        <taxon>Solanales</taxon>
        <taxon>Solanaceae</taxon>
        <taxon>Solanoideae</taxon>
        <taxon>Hyoscyameae</taxon>
        <taxon>Anisodus</taxon>
    </lineage>
</organism>
<proteinExistence type="inferred from homology"/>